<proteinExistence type="predicted"/>
<name>A0ACC2LQX5_PERAE</name>
<gene>
    <name evidence="1" type="ORF">MRB53_010111</name>
</gene>
<accession>A0ACC2LQX5</accession>
<organism evidence="1 2">
    <name type="scientific">Persea americana</name>
    <name type="common">Avocado</name>
    <dbReference type="NCBI Taxonomy" id="3435"/>
    <lineage>
        <taxon>Eukaryota</taxon>
        <taxon>Viridiplantae</taxon>
        <taxon>Streptophyta</taxon>
        <taxon>Embryophyta</taxon>
        <taxon>Tracheophyta</taxon>
        <taxon>Spermatophyta</taxon>
        <taxon>Magnoliopsida</taxon>
        <taxon>Magnoliidae</taxon>
        <taxon>Laurales</taxon>
        <taxon>Lauraceae</taxon>
        <taxon>Persea</taxon>
    </lineage>
</organism>
<protein>
    <submittedName>
        <fullName evidence="1">Uncharacterized protein</fullName>
    </submittedName>
</protein>
<evidence type="ECO:0000313" key="2">
    <source>
        <dbReference type="Proteomes" id="UP001234297"/>
    </source>
</evidence>
<sequence>MTTLPTISPRVDDLNFVKYMDRCYTGHFLSFDPYYQQGIAPSMTVGLEILSDMAAAVKGPRDSVNKAKKAMEWRRRWCQWRYVTKKWRMASKGERRKRRKEMASSTPKASEVVSSLNLKAHPEGGFYSETFRDSSITLFRSQLPSQYKVDRPVSTAIYFLLPSGSISHLHRIPCAETWHFHMGEPLTVFELGEDGKVKLTVLGTDLEVGQRPQYTVPPNVWFGSFPTRDIDAYSSDGSSLVKAPTRDPETHYSLVGCTCAPAFQFEDFELASSSNILALAPHVEPFIRYLTLTG</sequence>
<dbReference type="EMBL" id="CM056811">
    <property type="protein sequence ID" value="KAJ8635844.1"/>
    <property type="molecule type" value="Genomic_DNA"/>
</dbReference>
<comment type="caution">
    <text evidence="1">The sequence shown here is derived from an EMBL/GenBank/DDBJ whole genome shotgun (WGS) entry which is preliminary data.</text>
</comment>
<evidence type="ECO:0000313" key="1">
    <source>
        <dbReference type="EMBL" id="KAJ8635844.1"/>
    </source>
</evidence>
<reference evidence="1 2" key="1">
    <citation type="journal article" date="2022" name="Hortic Res">
        <title>A haplotype resolved chromosomal level avocado genome allows analysis of novel avocado genes.</title>
        <authorList>
            <person name="Nath O."/>
            <person name="Fletcher S.J."/>
            <person name="Hayward A."/>
            <person name="Shaw L.M."/>
            <person name="Masouleh A.K."/>
            <person name="Furtado A."/>
            <person name="Henry R.J."/>
            <person name="Mitter N."/>
        </authorList>
    </citation>
    <scope>NUCLEOTIDE SEQUENCE [LARGE SCALE GENOMIC DNA]</scope>
    <source>
        <strain evidence="2">cv. Hass</strain>
    </source>
</reference>
<dbReference type="Proteomes" id="UP001234297">
    <property type="component" value="Chromosome 3"/>
</dbReference>
<keyword evidence="2" id="KW-1185">Reference proteome</keyword>